<gene>
    <name evidence="11" type="ORF">GWK15_20350</name>
    <name evidence="10" type="ORF">GXW75_16775</name>
</gene>
<evidence type="ECO:0000256" key="6">
    <source>
        <dbReference type="ARBA" id="ARBA00022884"/>
    </source>
</evidence>
<dbReference type="InterPro" id="IPR036291">
    <property type="entry name" value="NAD(P)-bd_dom_sf"/>
</dbReference>
<evidence type="ECO:0000313" key="10">
    <source>
        <dbReference type="EMBL" id="MBR0660914.1"/>
    </source>
</evidence>
<reference evidence="10" key="3">
    <citation type="journal article" date="2021" name="Syst. Appl. Microbiol.">
        <title>Roseomonas hellenica sp. nov., isolated from roots of wild-growing Alkanna tinctoria.</title>
        <authorList>
            <person name="Rat A."/>
            <person name="Naranjo H.D."/>
            <person name="Lebbe L."/>
            <person name="Cnockaert M."/>
            <person name="Krigas N."/>
            <person name="Grigoriadou K."/>
            <person name="Maloupa E."/>
            <person name="Willems A."/>
        </authorList>
    </citation>
    <scope>NUCLEOTIDE SEQUENCE</scope>
    <source>
        <strain evidence="10">LMG 31161</strain>
    </source>
</reference>
<dbReference type="PANTHER" id="PTHR44154:SF1">
    <property type="entry name" value="QUINONE OXIDOREDUCTASE"/>
    <property type="match status" value="1"/>
</dbReference>
<proteinExistence type="inferred from homology"/>
<evidence type="ECO:0000256" key="7">
    <source>
        <dbReference type="ARBA" id="ARBA00022990"/>
    </source>
</evidence>
<protein>
    <recommendedName>
        <fullName evidence="8">Zinc-type alcohol dehydrogenase-like protein</fullName>
    </recommendedName>
</protein>
<dbReference type="InterPro" id="IPR051603">
    <property type="entry name" value="Zinc-ADH_QOR/CCCR"/>
</dbReference>
<keyword evidence="6" id="KW-0694">RNA-binding</keyword>
<evidence type="ECO:0000256" key="8">
    <source>
        <dbReference type="RuleBase" id="RU364000"/>
    </source>
</evidence>
<dbReference type="Proteomes" id="UP001138708">
    <property type="component" value="Unassembled WGS sequence"/>
</dbReference>
<evidence type="ECO:0000256" key="5">
    <source>
        <dbReference type="ARBA" id="ARBA00022857"/>
    </source>
</evidence>
<dbReference type="InterPro" id="IPR002364">
    <property type="entry name" value="Quin_OxRdtase/zeta-crystal_CS"/>
</dbReference>
<dbReference type="GO" id="GO:0003723">
    <property type="term" value="F:RNA binding"/>
    <property type="evidence" value="ECO:0007669"/>
    <property type="project" value="UniProtKB-KW"/>
</dbReference>
<dbReference type="InterPro" id="IPR011032">
    <property type="entry name" value="GroES-like_sf"/>
</dbReference>
<keyword evidence="8" id="KW-0479">Metal-binding</keyword>
<evidence type="ECO:0000313" key="13">
    <source>
        <dbReference type="Proteomes" id="UP001138708"/>
    </source>
</evidence>
<keyword evidence="8" id="KW-0862">Zinc</keyword>
<accession>A0A9X9WKQ4</accession>
<dbReference type="SUPFAM" id="SSF50129">
    <property type="entry name" value="GroES-like"/>
    <property type="match status" value="1"/>
</dbReference>
<evidence type="ECO:0000313" key="11">
    <source>
        <dbReference type="EMBL" id="NKE19317.1"/>
    </source>
</evidence>
<evidence type="ECO:0000259" key="9">
    <source>
        <dbReference type="SMART" id="SM00829"/>
    </source>
</evidence>
<dbReference type="CDD" id="cd08252">
    <property type="entry name" value="AL_MDR"/>
    <property type="match status" value="1"/>
</dbReference>
<evidence type="ECO:0000256" key="2">
    <source>
        <dbReference type="ARBA" id="ARBA00010371"/>
    </source>
</evidence>
<evidence type="ECO:0000256" key="1">
    <source>
        <dbReference type="ARBA" id="ARBA00004496"/>
    </source>
</evidence>
<comment type="subunit">
    <text evidence="3">Homotetramer.</text>
</comment>
<feature type="domain" description="Enoyl reductase (ER)" evidence="9">
    <location>
        <begin position="17"/>
        <end position="332"/>
    </location>
</feature>
<dbReference type="GO" id="GO:0008270">
    <property type="term" value="F:zinc ion binding"/>
    <property type="evidence" value="ECO:0007669"/>
    <property type="project" value="InterPro"/>
</dbReference>
<dbReference type="Proteomes" id="UP000746741">
    <property type="component" value="Unassembled WGS sequence"/>
</dbReference>
<dbReference type="PROSITE" id="PS01162">
    <property type="entry name" value="QOR_ZETA_CRYSTAL"/>
    <property type="match status" value="1"/>
</dbReference>
<comment type="caution">
    <text evidence="10">The sequence shown here is derived from an EMBL/GenBank/DDBJ whole genome shotgun (WGS) entry which is preliminary data.</text>
</comment>
<dbReference type="InterPro" id="IPR013154">
    <property type="entry name" value="ADH-like_N"/>
</dbReference>
<keyword evidence="8" id="KW-0560">Oxidoreductase</keyword>
<reference evidence="11 12" key="2">
    <citation type="submission" date="2020-02" db="EMBL/GenBank/DDBJ databases">
        <authorList>
            <person name="Sun Q."/>
            <person name="Inoue M."/>
        </authorList>
    </citation>
    <scope>NUCLEOTIDE SEQUENCE [LARGE SCALE GENOMIC DNA]</scope>
    <source>
        <strain evidence="11 12">KCTC 22478</strain>
    </source>
</reference>
<dbReference type="EMBL" id="JAAVUP010000009">
    <property type="protein sequence ID" value="NKE19317.1"/>
    <property type="molecule type" value="Genomic_DNA"/>
</dbReference>
<dbReference type="InterPro" id="IPR020843">
    <property type="entry name" value="ER"/>
</dbReference>
<dbReference type="NCBIfam" id="TIGR02817">
    <property type="entry name" value="adh_fam_1"/>
    <property type="match status" value="1"/>
</dbReference>
<dbReference type="RefSeq" id="WP_168043224.1">
    <property type="nucleotide sequence ID" value="NZ_JAAEDK010000040.1"/>
</dbReference>
<evidence type="ECO:0000313" key="12">
    <source>
        <dbReference type="Proteomes" id="UP000746741"/>
    </source>
</evidence>
<keyword evidence="7" id="KW-0007">Acetylation</keyword>
<sequence>MKAVGFTKCHPVDHPEALLDLDIPAPAAPEGHDMLVEVRAVSVNPVDTKRRRTEEPKDGPRILGFDAAGVVRAVGPACTLFGPGDEVFYAGVVNRPGSNAELQLVDERIVGRKPASLSFAEAASMPLTTITAWEGLHDRLRVHEGGGAGEALLVIGGAGGVGSMVIQVARQRTALTVVATASRPETAQWCRDLGAHHVVDHREDIPAQLKALGVKPRYVFSTNTTARNWDQIVASIAPQGAIVLIESQAPIDARQLMPKSVSLHWELMFTRPMFGTPDMIEQHHLLNAVADMVDHGRIRHTMTLNLGPMTAARLREAHAKVESGTMIGKVVLEGMGA</sequence>
<dbReference type="Pfam" id="PF08240">
    <property type="entry name" value="ADH_N"/>
    <property type="match status" value="1"/>
</dbReference>
<comment type="similarity">
    <text evidence="2 8">Belongs to the zinc-containing alcohol dehydrogenase family. Quinone oxidoreductase subfamily.</text>
</comment>
<comment type="subcellular location">
    <subcellularLocation>
        <location evidence="1">Cytoplasm</location>
    </subcellularLocation>
</comment>
<dbReference type="InterPro" id="IPR014182">
    <property type="entry name" value="ADH_Zn_typ-1"/>
</dbReference>
<dbReference type="InterPro" id="IPR013149">
    <property type="entry name" value="ADH-like_C"/>
</dbReference>
<dbReference type="AlphaFoldDB" id="A0A9X9WKQ4"/>
<dbReference type="GO" id="GO:0005737">
    <property type="term" value="C:cytoplasm"/>
    <property type="evidence" value="ECO:0007669"/>
    <property type="project" value="UniProtKB-SubCell"/>
</dbReference>
<dbReference type="Pfam" id="PF00107">
    <property type="entry name" value="ADH_zinc_N"/>
    <property type="match status" value="1"/>
</dbReference>
<keyword evidence="4" id="KW-0963">Cytoplasm</keyword>
<name>A0A9X9WKQ4_9PROT</name>
<dbReference type="EMBL" id="JAAEDK010000040">
    <property type="protein sequence ID" value="MBR0660914.1"/>
    <property type="molecule type" value="Genomic_DNA"/>
</dbReference>
<organism evidence="10 13">
    <name type="scientific">Neoroseomonas oryzicola</name>
    <dbReference type="NCBI Taxonomy" id="535904"/>
    <lineage>
        <taxon>Bacteria</taxon>
        <taxon>Pseudomonadati</taxon>
        <taxon>Pseudomonadota</taxon>
        <taxon>Alphaproteobacteria</taxon>
        <taxon>Acetobacterales</taxon>
        <taxon>Acetobacteraceae</taxon>
        <taxon>Neoroseomonas</taxon>
    </lineage>
</organism>
<dbReference type="Gene3D" id="3.40.50.720">
    <property type="entry name" value="NAD(P)-binding Rossmann-like Domain"/>
    <property type="match status" value="1"/>
</dbReference>
<evidence type="ECO:0000256" key="3">
    <source>
        <dbReference type="ARBA" id="ARBA00011881"/>
    </source>
</evidence>
<keyword evidence="12" id="KW-1185">Reference proteome</keyword>
<reference evidence="10" key="1">
    <citation type="submission" date="2020-01" db="EMBL/GenBank/DDBJ databases">
        <authorList>
            <person name="Rat A."/>
        </authorList>
    </citation>
    <scope>NUCLEOTIDE SEQUENCE</scope>
    <source>
        <strain evidence="10">LMG 31161</strain>
    </source>
</reference>
<dbReference type="Gene3D" id="3.90.180.10">
    <property type="entry name" value="Medium-chain alcohol dehydrogenases, catalytic domain"/>
    <property type="match status" value="1"/>
</dbReference>
<dbReference type="PANTHER" id="PTHR44154">
    <property type="entry name" value="QUINONE OXIDOREDUCTASE"/>
    <property type="match status" value="1"/>
</dbReference>
<keyword evidence="5" id="KW-0521">NADP</keyword>
<dbReference type="SMART" id="SM00829">
    <property type="entry name" value="PKS_ER"/>
    <property type="match status" value="1"/>
</dbReference>
<dbReference type="GO" id="GO:0016491">
    <property type="term" value="F:oxidoreductase activity"/>
    <property type="evidence" value="ECO:0007669"/>
    <property type="project" value="UniProtKB-KW"/>
</dbReference>
<dbReference type="SUPFAM" id="SSF51735">
    <property type="entry name" value="NAD(P)-binding Rossmann-fold domains"/>
    <property type="match status" value="1"/>
</dbReference>
<evidence type="ECO:0000256" key="4">
    <source>
        <dbReference type="ARBA" id="ARBA00022490"/>
    </source>
</evidence>